<name>A0A4Q0NWM7_9FLAO</name>
<dbReference type="Pfam" id="PF14559">
    <property type="entry name" value="TPR_19"/>
    <property type="match status" value="1"/>
</dbReference>
<feature type="domain" description="YaiO beta-barrel" evidence="2">
    <location>
        <begin position="183"/>
        <end position="355"/>
    </location>
</feature>
<reference evidence="3 4" key="1">
    <citation type="submission" date="2018-07" db="EMBL/GenBank/DDBJ databases">
        <title>Leeuwenhoekiella genomics.</title>
        <authorList>
            <person name="Tahon G."/>
            <person name="Willems A."/>
        </authorList>
    </citation>
    <scope>NUCLEOTIDE SEQUENCE [LARGE SCALE GENOMIC DNA]</scope>
    <source>
        <strain evidence="3 4">LMG 29608</strain>
    </source>
</reference>
<dbReference type="OrthoDB" id="742239at2"/>
<gene>
    <name evidence="3" type="ORF">DSM02_3334</name>
</gene>
<dbReference type="RefSeq" id="WP_128766622.1">
    <property type="nucleotide sequence ID" value="NZ_JBHUOO010000022.1"/>
</dbReference>
<dbReference type="SUPFAM" id="SSF48452">
    <property type="entry name" value="TPR-like"/>
    <property type="match status" value="1"/>
</dbReference>
<dbReference type="Proteomes" id="UP000289859">
    <property type="component" value="Unassembled WGS sequence"/>
</dbReference>
<dbReference type="InterPro" id="IPR030887">
    <property type="entry name" value="Beta-barrel_YaiO"/>
</dbReference>
<dbReference type="Gene3D" id="1.25.40.10">
    <property type="entry name" value="Tetratricopeptide repeat domain"/>
    <property type="match status" value="1"/>
</dbReference>
<accession>A0A4Q0NWM7</accession>
<keyword evidence="4" id="KW-1185">Reference proteome</keyword>
<proteinExistence type="predicted"/>
<dbReference type="InterPro" id="IPR011990">
    <property type="entry name" value="TPR-like_helical_dom_sf"/>
</dbReference>
<evidence type="ECO:0000259" key="2">
    <source>
        <dbReference type="Pfam" id="PF19413"/>
    </source>
</evidence>
<dbReference type="Pfam" id="PF19413">
    <property type="entry name" value="YaiO"/>
    <property type="match status" value="1"/>
</dbReference>
<evidence type="ECO:0000313" key="4">
    <source>
        <dbReference type="Proteomes" id="UP000289859"/>
    </source>
</evidence>
<dbReference type="EMBL" id="QOVK01000020">
    <property type="protein sequence ID" value="RXG15792.1"/>
    <property type="molecule type" value="Genomic_DNA"/>
</dbReference>
<sequence length="419" mass="47230">MPHLYKSFKVFLIAVLFVTCGSFAQEQEYTTDELYTQARNAAFDEDDYPKAVKLLKAALAKSPDYLGVRVFLGRIYTYSDSLPKARMAFEEVLAKEKGHEDASFAYGNLEFWNNNSEAALKVVNTGLEVHPESENLGILKAKILKDLEHYEEATATLQKLLEQNPKLTQARSMLSGINSSTAKNELGVNYEFVYFDARFDDPWHLAMLDYTRQTKLGSMAARVNFANRFKTDALQFEVDAYPRISDLFYTYVNLGISSDSGIFPQYRAGFSLFANLPASFEADAGFRYLAFNEDTFIYTLGLGKYYKNYWFNFRTYLTPSDSALSQSYALTVRYYFGGADDFVGAKIGTGISPDDSANSVLFDGANITRLRSNNIALYYRKLLGSTHVLTAQTALEDQEYAAGTRGLQFSISVGFIKRF</sequence>
<feature type="chain" id="PRO_5020783692" evidence="1">
    <location>
        <begin position="25"/>
        <end position="419"/>
    </location>
</feature>
<comment type="caution">
    <text evidence="3">The sequence shown here is derived from an EMBL/GenBank/DDBJ whole genome shotgun (WGS) entry which is preliminary data.</text>
</comment>
<feature type="signal peptide" evidence="1">
    <location>
        <begin position="1"/>
        <end position="24"/>
    </location>
</feature>
<dbReference type="NCBIfam" id="TIGR04390">
    <property type="entry name" value="OMP_YaiO_dom"/>
    <property type="match status" value="1"/>
</dbReference>
<evidence type="ECO:0000256" key="1">
    <source>
        <dbReference type="SAM" id="SignalP"/>
    </source>
</evidence>
<keyword evidence="1" id="KW-0732">Signal</keyword>
<organism evidence="3 4">
    <name type="scientific">Leeuwenhoekiella polynyae</name>
    <dbReference type="NCBI Taxonomy" id="1550906"/>
    <lineage>
        <taxon>Bacteria</taxon>
        <taxon>Pseudomonadati</taxon>
        <taxon>Bacteroidota</taxon>
        <taxon>Flavobacteriia</taxon>
        <taxon>Flavobacteriales</taxon>
        <taxon>Flavobacteriaceae</taxon>
        <taxon>Leeuwenhoekiella</taxon>
    </lineage>
</organism>
<dbReference type="AlphaFoldDB" id="A0A4Q0NWM7"/>
<evidence type="ECO:0000313" key="3">
    <source>
        <dbReference type="EMBL" id="RXG15792.1"/>
    </source>
</evidence>
<protein>
    <submittedName>
        <fullName evidence="3">YaiO family outer membrane protein</fullName>
    </submittedName>
</protein>